<dbReference type="FunFam" id="2.40.30.130:FF:000001">
    <property type="entry name" value="Alanine--tRNA ligase"/>
    <property type="match status" value="1"/>
</dbReference>
<dbReference type="PANTHER" id="PTHR11777">
    <property type="entry name" value="ALANYL-TRNA SYNTHETASE"/>
    <property type="match status" value="1"/>
</dbReference>
<feature type="coiled-coil region" evidence="13">
    <location>
        <begin position="701"/>
        <end position="756"/>
    </location>
</feature>
<dbReference type="GO" id="GO:0005829">
    <property type="term" value="C:cytosol"/>
    <property type="evidence" value="ECO:0007669"/>
    <property type="project" value="TreeGrafter"/>
</dbReference>
<evidence type="ECO:0000256" key="9">
    <source>
        <dbReference type="ARBA" id="ARBA00022884"/>
    </source>
</evidence>
<dbReference type="InterPro" id="IPR018162">
    <property type="entry name" value="Ala-tRNA-ligase_IIc_anticod-bd"/>
</dbReference>
<dbReference type="InterPro" id="IPR050058">
    <property type="entry name" value="Ala-tRNA_ligase"/>
</dbReference>
<dbReference type="PANTHER" id="PTHR11777:SF9">
    <property type="entry name" value="ALANINE--TRNA LIGASE, CYTOPLASMIC"/>
    <property type="match status" value="1"/>
</dbReference>
<dbReference type="CDD" id="cd00673">
    <property type="entry name" value="AlaRS_core"/>
    <property type="match status" value="1"/>
</dbReference>
<dbReference type="InterPro" id="IPR023033">
    <property type="entry name" value="Ala_tRNA_ligase_euk/bac"/>
</dbReference>
<dbReference type="Pfam" id="PF07973">
    <property type="entry name" value="tRNA_SAD"/>
    <property type="match status" value="1"/>
</dbReference>
<keyword evidence="11 12" id="KW-0030">Aminoacyl-tRNA synthetase</keyword>
<dbReference type="Pfam" id="PF01411">
    <property type="entry name" value="tRNA-synt_2c"/>
    <property type="match status" value="1"/>
</dbReference>
<keyword evidence="13" id="KW-0175">Coiled coil</keyword>
<keyword evidence="8 12" id="KW-0067">ATP-binding</keyword>
<dbReference type="InterPro" id="IPR018165">
    <property type="entry name" value="Ala-tRNA-synth_IIc_core"/>
</dbReference>
<keyword evidence="5 12" id="KW-0479">Metal-binding</keyword>
<dbReference type="GO" id="GO:0002161">
    <property type="term" value="F:aminoacyl-tRNA deacylase activity"/>
    <property type="evidence" value="ECO:0007669"/>
    <property type="project" value="TreeGrafter"/>
</dbReference>
<dbReference type="InterPro" id="IPR018163">
    <property type="entry name" value="Thr/Ala-tRNA-synth_IIc_edit"/>
</dbReference>
<evidence type="ECO:0000313" key="15">
    <source>
        <dbReference type="EMBL" id="BAL53608.1"/>
    </source>
</evidence>
<keyword evidence="9 12" id="KW-0694">RNA-binding</keyword>
<keyword evidence="10 12" id="KW-0648">Protein biosynthesis</keyword>
<dbReference type="HAMAP" id="MF_00036_B">
    <property type="entry name" value="Ala_tRNA_synth_B"/>
    <property type="match status" value="1"/>
</dbReference>
<evidence type="ECO:0000256" key="8">
    <source>
        <dbReference type="ARBA" id="ARBA00022840"/>
    </source>
</evidence>
<comment type="cofactor">
    <cofactor evidence="12">
        <name>Zn(2+)</name>
        <dbReference type="ChEBI" id="CHEBI:29105"/>
    </cofactor>
    <text evidence="12">Binds 1 zinc ion per subunit.</text>
</comment>
<dbReference type="GO" id="GO:0005524">
    <property type="term" value="F:ATP binding"/>
    <property type="evidence" value="ECO:0007669"/>
    <property type="project" value="UniProtKB-UniRule"/>
</dbReference>
<keyword evidence="6 12" id="KW-0547">Nucleotide-binding</keyword>
<reference evidence="15" key="2">
    <citation type="journal article" date="2012" name="PLoS ONE">
        <title>A Deeply Branching Thermophilic Bacterium with an Ancient Acetyl-CoA Pathway Dominates a Subsurface Ecosystem.</title>
        <authorList>
            <person name="Takami H."/>
            <person name="Noguchi H."/>
            <person name="Takaki Y."/>
            <person name="Uchiyama I."/>
            <person name="Toyoda A."/>
            <person name="Nishi S."/>
            <person name="Chee G.-J."/>
            <person name="Arai W."/>
            <person name="Nunoura T."/>
            <person name="Itoh T."/>
            <person name="Hattori M."/>
            <person name="Takai K."/>
        </authorList>
    </citation>
    <scope>NUCLEOTIDE SEQUENCE</scope>
</reference>
<evidence type="ECO:0000256" key="12">
    <source>
        <dbReference type="HAMAP-Rule" id="MF_00036"/>
    </source>
</evidence>
<gene>
    <name evidence="12" type="primary">alaS</name>
    <name evidence="15" type="ORF">HGMM_F07F07C19</name>
</gene>
<proteinExistence type="inferred from homology"/>
<comment type="similarity">
    <text evidence="2 12">Belongs to the class-II aminoacyl-tRNA synthetase family.</text>
</comment>
<evidence type="ECO:0000256" key="1">
    <source>
        <dbReference type="ARBA" id="ARBA00004496"/>
    </source>
</evidence>
<feature type="binding site" evidence="12">
    <location>
        <position position="663"/>
    </location>
    <ligand>
        <name>Zn(2+)</name>
        <dbReference type="ChEBI" id="CHEBI:29105"/>
    </ligand>
</feature>
<dbReference type="EC" id="6.1.1.7" evidence="12"/>
<dbReference type="SUPFAM" id="SSF55681">
    <property type="entry name" value="Class II aaRS and biotin synthetases"/>
    <property type="match status" value="1"/>
</dbReference>
<dbReference type="PRINTS" id="PR00980">
    <property type="entry name" value="TRNASYNTHALA"/>
</dbReference>
<organism evidence="15">
    <name type="scientific">uncultured Acidobacteriota bacterium</name>
    <dbReference type="NCBI Taxonomy" id="171953"/>
    <lineage>
        <taxon>Bacteria</taxon>
        <taxon>Pseudomonadati</taxon>
        <taxon>Acidobacteriota</taxon>
        <taxon>environmental samples</taxon>
    </lineage>
</organism>
<dbReference type="GO" id="GO:0008270">
    <property type="term" value="F:zinc ion binding"/>
    <property type="evidence" value="ECO:0007669"/>
    <property type="project" value="UniProtKB-UniRule"/>
</dbReference>
<protein>
    <recommendedName>
        <fullName evidence="12">Alanine--tRNA ligase</fullName>
        <ecNumber evidence="12">6.1.1.7</ecNumber>
    </recommendedName>
    <alternativeName>
        <fullName evidence="12">Alanyl-tRNA synthetase</fullName>
        <shortName evidence="12">AlaRS</shortName>
    </alternativeName>
</protein>
<dbReference type="GO" id="GO:0004813">
    <property type="term" value="F:alanine-tRNA ligase activity"/>
    <property type="evidence" value="ECO:0007669"/>
    <property type="project" value="UniProtKB-UniRule"/>
</dbReference>
<dbReference type="EMBL" id="AP011662">
    <property type="protein sequence ID" value="BAL53608.1"/>
    <property type="molecule type" value="Genomic_DNA"/>
</dbReference>
<evidence type="ECO:0000256" key="11">
    <source>
        <dbReference type="ARBA" id="ARBA00023146"/>
    </source>
</evidence>
<comment type="domain">
    <text evidence="12">Consists of three domains; the N-terminal catalytic domain, the editing domain and the C-terminal C-Ala domain. The editing domain removes incorrectly charged amino acids, while the C-Ala domain, along with tRNA(Ala), serves as a bridge to cooperatively bring together the editing and aminoacylation centers thus stimulating deacylation of misacylated tRNAs.</text>
</comment>
<dbReference type="Pfam" id="PF02272">
    <property type="entry name" value="DHHA1"/>
    <property type="match status" value="1"/>
</dbReference>
<dbReference type="Gene3D" id="3.30.930.10">
    <property type="entry name" value="Bira Bifunctional Protein, Domain 2"/>
    <property type="match status" value="1"/>
</dbReference>
<dbReference type="InterPro" id="IPR002318">
    <property type="entry name" value="Ala-tRNA-lgiase_IIc"/>
</dbReference>
<reference evidence="15" key="1">
    <citation type="journal article" date="2005" name="Environ. Microbiol.">
        <title>Genetic and functional properties of uncultivated thermophilic crenarchaeotes from a subsurface gold mine as revealed by analysis of genome fragments.</title>
        <authorList>
            <person name="Nunoura T."/>
            <person name="Hirayama H."/>
            <person name="Takami H."/>
            <person name="Oida H."/>
            <person name="Nishi S."/>
            <person name="Shimamura S."/>
            <person name="Suzuki Y."/>
            <person name="Inagaki F."/>
            <person name="Takai K."/>
            <person name="Nealson K.H."/>
            <person name="Horikoshi K."/>
        </authorList>
    </citation>
    <scope>NUCLEOTIDE SEQUENCE</scope>
</reference>
<dbReference type="GO" id="GO:0000049">
    <property type="term" value="F:tRNA binding"/>
    <property type="evidence" value="ECO:0007669"/>
    <property type="project" value="UniProtKB-KW"/>
</dbReference>
<feature type="binding site" evidence="12">
    <location>
        <position position="561"/>
    </location>
    <ligand>
        <name>Zn(2+)</name>
        <dbReference type="ChEBI" id="CHEBI:29105"/>
    </ligand>
</feature>
<dbReference type="Gene3D" id="3.30.54.20">
    <property type="match status" value="1"/>
</dbReference>
<accession>H5SBS2</accession>
<evidence type="ECO:0000256" key="5">
    <source>
        <dbReference type="ARBA" id="ARBA00022723"/>
    </source>
</evidence>
<dbReference type="InterPro" id="IPR009000">
    <property type="entry name" value="Transl_B-barrel_sf"/>
</dbReference>
<keyword evidence="7 12" id="KW-0862">Zinc</keyword>
<dbReference type="Gene3D" id="3.10.310.40">
    <property type="match status" value="1"/>
</dbReference>
<comment type="catalytic activity">
    <reaction evidence="12">
        <text>tRNA(Ala) + L-alanine + ATP = L-alanyl-tRNA(Ala) + AMP + diphosphate</text>
        <dbReference type="Rhea" id="RHEA:12540"/>
        <dbReference type="Rhea" id="RHEA-COMP:9657"/>
        <dbReference type="Rhea" id="RHEA-COMP:9923"/>
        <dbReference type="ChEBI" id="CHEBI:30616"/>
        <dbReference type="ChEBI" id="CHEBI:33019"/>
        <dbReference type="ChEBI" id="CHEBI:57972"/>
        <dbReference type="ChEBI" id="CHEBI:78442"/>
        <dbReference type="ChEBI" id="CHEBI:78497"/>
        <dbReference type="ChEBI" id="CHEBI:456215"/>
        <dbReference type="EC" id="6.1.1.7"/>
    </reaction>
</comment>
<evidence type="ECO:0000256" key="2">
    <source>
        <dbReference type="ARBA" id="ARBA00008226"/>
    </source>
</evidence>
<evidence type="ECO:0000259" key="14">
    <source>
        <dbReference type="PROSITE" id="PS50860"/>
    </source>
</evidence>
<dbReference type="SUPFAM" id="SSF50447">
    <property type="entry name" value="Translation proteins"/>
    <property type="match status" value="1"/>
</dbReference>
<dbReference type="Gene3D" id="2.40.30.130">
    <property type="match status" value="1"/>
</dbReference>
<dbReference type="SUPFAM" id="SSF55186">
    <property type="entry name" value="ThrRS/AlaRS common domain"/>
    <property type="match status" value="1"/>
</dbReference>
<keyword evidence="3 12" id="KW-0820">tRNA-binding</keyword>
<dbReference type="AlphaFoldDB" id="H5SBS2"/>
<dbReference type="InterPro" id="IPR018164">
    <property type="entry name" value="Ala-tRNA-synth_IIc_N"/>
</dbReference>
<keyword evidence="12" id="KW-0963">Cytoplasm</keyword>
<evidence type="ECO:0000256" key="13">
    <source>
        <dbReference type="SAM" id="Coils"/>
    </source>
</evidence>
<name>H5SBS2_9BACT</name>
<evidence type="ECO:0000256" key="10">
    <source>
        <dbReference type="ARBA" id="ARBA00022917"/>
    </source>
</evidence>
<dbReference type="GO" id="GO:0006419">
    <property type="term" value="P:alanyl-tRNA aminoacylation"/>
    <property type="evidence" value="ECO:0007669"/>
    <property type="project" value="UniProtKB-UniRule"/>
</dbReference>
<dbReference type="FunFam" id="3.30.54.20:FF:000001">
    <property type="entry name" value="Alanine--tRNA ligase"/>
    <property type="match status" value="1"/>
</dbReference>
<dbReference type="FunFam" id="3.10.310.40:FF:000001">
    <property type="entry name" value="Alanine--tRNA ligase"/>
    <property type="match status" value="1"/>
</dbReference>
<feature type="binding site" evidence="12">
    <location>
        <position position="667"/>
    </location>
    <ligand>
        <name>Zn(2+)</name>
        <dbReference type="ChEBI" id="CHEBI:29105"/>
    </ligand>
</feature>
<evidence type="ECO:0000256" key="3">
    <source>
        <dbReference type="ARBA" id="ARBA00022555"/>
    </source>
</evidence>
<evidence type="ECO:0000256" key="7">
    <source>
        <dbReference type="ARBA" id="ARBA00022833"/>
    </source>
</evidence>
<dbReference type="FunFam" id="3.30.980.10:FF:000004">
    <property type="entry name" value="Alanine--tRNA ligase, cytoplasmic"/>
    <property type="match status" value="1"/>
</dbReference>
<feature type="binding site" evidence="12">
    <location>
        <position position="565"/>
    </location>
    <ligand>
        <name>Zn(2+)</name>
        <dbReference type="ChEBI" id="CHEBI:29105"/>
    </ligand>
</feature>
<dbReference type="InterPro" id="IPR003156">
    <property type="entry name" value="DHHA1_dom"/>
</dbReference>
<dbReference type="Gene3D" id="6.10.250.550">
    <property type="match status" value="1"/>
</dbReference>
<evidence type="ECO:0000256" key="6">
    <source>
        <dbReference type="ARBA" id="ARBA00022741"/>
    </source>
</evidence>
<dbReference type="PROSITE" id="PS50860">
    <property type="entry name" value="AA_TRNA_LIGASE_II_ALA"/>
    <property type="match status" value="1"/>
</dbReference>
<feature type="domain" description="Alanyl-transfer RNA synthetases family profile" evidence="14">
    <location>
        <begin position="1"/>
        <end position="706"/>
    </location>
</feature>
<evidence type="ECO:0000256" key="4">
    <source>
        <dbReference type="ARBA" id="ARBA00022598"/>
    </source>
</evidence>
<comment type="subcellular location">
    <subcellularLocation>
        <location evidence="1 12">Cytoplasm</location>
    </subcellularLocation>
</comment>
<dbReference type="InterPro" id="IPR012947">
    <property type="entry name" value="tRNA_SAD"/>
</dbReference>
<dbReference type="FunFam" id="3.30.930.10:FF:000004">
    <property type="entry name" value="Alanine--tRNA ligase"/>
    <property type="match status" value="1"/>
</dbReference>
<dbReference type="SUPFAM" id="SSF101353">
    <property type="entry name" value="Putative anticodon-binding domain of alanyl-tRNA synthetase (AlaRS)"/>
    <property type="match status" value="1"/>
</dbReference>
<dbReference type="Gene3D" id="3.30.980.10">
    <property type="entry name" value="Threonyl-trna Synthetase, Chain A, domain 2"/>
    <property type="match status" value="1"/>
</dbReference>
<dbReference type="SMART" id="SM00863">
    <property type="entry name" value="tRNA_SAD"/>
    <property type="match status" value="1"/>
</dbReference>
<dbReference type="InterPro" id="IPR045864">
    <property type="entry name" value="aa-tRNA-synth_II/BPL/LPL"/>
</dbReference>
<sequence>MEYFERQGHRIVKSSPLVLPQDPTLLFANAGMNQFKNVFLGLEEREYTRAASAQKCVRAGGKHNDLEQVGKTARHHTFFEMLGNFSFGDYFKEEAIWFAWDLLVNQWQLPIERLWFTVYEEDDEAAALWRKMGAAPERILRFGVEENFWAMGETGPCGPCSEVHVFIGDDRAFNRAEYVNGPGDHIIEIWNLVFMQFNRDESGALTPLPKPSVDTGMGLERIAAVLQGVKSNYDTDLIRPLLERIAELADRPYVSESDEGMSMRVIADHARATAFLVADGVFPGNEQRAYVLRKIMRRALWHGRKLGLPSPFFHKVTDAVVEMMASAYPELLDARATIERVVRREEHLFTSTLSAGLRKFDEILERTPSRRIAGTDAFVLYDTYGLREDLIEYIAAQRGYAVDWEGFQAALEEQRQRALAAWRKTVQEKVAGLEAVTSTRELETRFLGYEQTECAAQVIALFVNGQPVDQARAGQQVDIVLDQTPFYAESGGQVGDTGVIESEGARALVVDTVSKTFVNDGTATVVKHAHVAHIEAGVLRVGDRVRARIDVERRERIRPHHTATHLLHAALREVLGPHVKQAGSLVAPDRLRFDFTHFAPLTPEEIKAIEDLVNEQILRNVEVTKVEMELERALQSGALAFFGEKYGSRVRVVEVPGFSKELCGGTHVARTGDIGLFKIVREESIGAGVRRIEAVCGRAALERFQEDEARLAELAERLRTTPAELPAQVERLQAELKRLEREVEVLRLRLAAHAVADMVQRAREVHGVKVLAERVEGLDPSGLRELADRLLAKLASGVIVLGQARNEKAALLVRVSRDLVSALDAGKIVRELAAIIGGRGGGRPDLAEAGGRDLERLPEALEAAYRVVAEMLAAVSTASDAAGESAP</sequence>
<keyword evidence="4 12" id="KW-0436">Ligase</keyword>
<dbReference type="NCBIfam" id="TIGR00344">
    <property type="entry name" value="alaS"/>
    <property type="match status" value="1"/>
</dbReference>
<comment type="function">
    <text evidence="12">Catalyzes the attachment of alanine to tRNA(Ala) in a two-step reaction: alanine is first activated by ATP to form Ala-AMP and then transferred to the acceptor end of tRNA(Ala). Also edits incorrectly charged Ser-tRNA(Ala) and Gly-tRNA(Ala) via its editing domain.</text>
</comment>